<dbReference type="Proteomes" id="UP000460257">
    <property type="component" value="Unassembled WGS sequence"/>
</dbReference>
<dbReference type="InterPro" id="IPR001375">
    <property type="entry name" value="Peptidase_S9_cat"/>
</dbReference>
<dbReference type="SUPFAM" id="SSF53474">
    <property type="entry name" value="alpha/beta-Hydrolases"/>
    <property type="match status" value="1"/>
</dbReference>
<protein>
    <submittedName>
        <fullName evidence="2">Prolyl oligopeptidase family serine peptidase</fullName>
    </submittedName>
</protein>
<sequence>MEKKFDINKDGYSVRCLCYYDKDPKDVTDIVIATYGFGGVKENSAIKKFSEKLTSKHKNFEVVTFDWPCHGADARNRMILSEFLKYYQMVVEYAKEERGAERIYAYGTSLGGYMTLLYLNKLGNPFTKIALRVPAIHMYENFAGRLTDDDWAKIKKKKDVNVGFKRKINLSQDFLDELEENNVSDKDYLDFADDMMIIAGGKDQYTSVEDITKFCEDNVIEYEVVENADHPFTDPNLMDYAISKIIKFFGA</sequence>
<gene>
    <name evidence="2" type="ORF">FRC54_02730</name>
</gene>
<keyword evidence="3" id="KW-1185">Reference proteome</keyword>
<reference evidence="2" key="1">
    <citation type="journal article" date="2020" name="Appl. Environ. Microbiol.">
        <title>Medium-Chain Fatty Acid Synthesis by 'Candidatus Weimeria bifida' gen. nov., sp. nov., and 'Candidatus Pseudoramibacter fermentans' sp. nov.</title>
        <authorList>
            <person name="Scarborough M.J."/>
            <person name="Myers K.S."/>
            <person name="Donohue T.J."/>
            <person name="Noguera D.R."/>
        </authorList>
    </citation>
    <scope>NUCLEOTIDE SEQUENCE</scope>
    <source>
        <strain evidence="2">LCO1.1</strain>
    </source>
</reference>
<dbReference type="Gene3D" id="3.40.50.1820">
    <property type="entry name" value="alpha/beta hydrolase"/>
    <property type="match status" value="1"/>
</dbReference>
<dbReference type="InterPro" id="IPR029058">
    <property type="entry name" value="AB_hydrolase_fold"/>
</dbReference>
<evidence type="ECO:0000259" key="1">
    <source>
        <dbReference type="Pfam" id="PF00326"/>
    </source>
</evidence>
<dbReference type="EMBL" id="VOGC01000002">
    <property type="protein sequence ID" value="MQN00894.1"/>
    <property type="molecule type" value="Genomic_DNA"/>
</dbReference>
<accession>A0A6N7IX48</accession>
<organism evidence="2 3">
    <name type="scientific">Candidatus Weimeria bifida</name>
    <dbReference type="NCBI Taxonomy" id="2599074"/>
    <lineage>
        <taxon>Bacteria</taxon>
        <taxon>Bacillati</taxon>
        <taxon>Bacillota</taxon>
        <taxon>Clostridia</taxon>
        <taxon>Lachnospirales</taxon>
        <taxon>Lachnospiraceae</taxon>
        <taxon>Candidatus Weimeria</taxon>
    </lineage>
</organism>
<dbReference type="AlphaFoldDB" id="A0A6N7IX48"/>
<dbReference type="GO" id="GO:0008236">
    <property type="term" value="F:serine-type peptidase activity"/>
    <property type="evidence" value="ECO:0007669"/>
    <property type="project" value="InterPro"/>
</dbReference>
<comment type="caution">
    <text evidence="2">The sequence shown here is derived from an EMBL/GenBank/DDBJ whole genome shotgun (WGS) entry which is preliminary data.</text>
</comment>
<dbReference type="GO" id="GO:0006508">
    <property type="term" value="P:proteolysis"/>
    <property type="evidence" value="ECO:0007669"/>
    <property type="project" value="InterPro"/>
</dbReference>
<dbReference type="Pfam" id="PF00326">
    <property type="entry name" value="Peptidase_S9"/>
    <property type="match status" value="1"/>
</dbReference>
<evidence type="ECO:0000313" key="2">
    <source>
        <dbReference type="EMBL" id="MQN00894.1"/>
    </source>
</evidence>
<proteinExistence type="predicted"/>
<name>A0A6N7IX48_9FIRM</name>
<evidence type="ECO:0000313" key="3">
    <source>
        <dbReference type="Proteomes" id="UP000460257"/>
    </source>
</evidence>
<feature type="domain" description="Peptidase S9 prolyl oligopeptidase catalytic" evidence="1">
    <location>
        <begin position="91"/>
        <end position="249"/>
    </location>
</feature>